<dbReference type="Proteomes" id="UP001152759">
    <property type="component" value="Chromosome 7"/>
</dbReference>
<feature type="transmembrane region" description="Helical" evidence="1">
    <location>
        <begin position="197"/>
        <end position="217"/>
    </location>
</feature>
<evidence type="ECO:0008006" key="4">
    <source>
        <dbReference type="Google" id="ProtNLM"/>
    </source>
</evidence>
<sequence>MSPKSLDGKITTNHELLVLKTARQFKFLLGEVYLMTDRINWLLVPLVLLQHILQLTGGILLLTDATNTRSSVMPADALARKMHCLIAPVGYTTLAISWRKTSMMIEIAEEVNKLLLTDQFPISNSLRAAIITDLENRHRVIIICVMSGAQLMVLFYFVPPILKFLTSAPSSRQLDLPLNLPDPLSLIGFTPTDVSRAIAYFICILSNMSHFYIVYLGKSLTFVIMDSLKTAFFICGQSLQTFGHEGFLDTEQFLSAVKLHQRVLRLSSKVKNAVEPYFIVSLTASMCYNTTCALAVTHQEFDVHNAKMMFGMMVSLAIISCLFILPGSTTHQAEDLANRIYFNENWLVRRLKCACHFPFMIMRSNKLVQFRIYNCWVVSEENFLKYLQLLYSVYIVLQSTFPSSTRETGPNAIVKVSS</sequence>
<keyword evidence="3" id="KW-1185">Reference proteome</keyword>
<organism evidence="2 3">
    <name type="scientific">Bemisia tabaci</name>
    <name type="common">Sweetpotato whitefly</name>
    <name type="synonym">Aleurodes tabaci</name>
    <dbReference type="NCBI Taxonomy" id="7038"/>
    <lineage>
        <taxon>Eukaryota</taxon>
        <taxon>Metazoa</taxon>
        <taxon>Ecdysozoa</taxon>
        <taxon>Arthropoda</taxon>
        <taxon>Hexapoda</taxon>
        <taxon>Insecta</taxon>
        <taxon>Pterygota</taxon>
        <taxon>Neoptera</taxon>
        <taxon>Paraneoptera</taxon>
        <taxon>Hemiptera</taxon>
        <taxon>Sternorrhyncha</taxon>
        <taxon>Aleyrodoidea</taxon>
        <taxon>Aleyrodidae</taxon>
        <taxon>Aleyrodinae</taxon>
        <taxon>Bemisia</taxon>
    </lineage>
</organism>
<feature type="transmembrane region" description="Helical" evidence="1">
    <location>
        <begin position="308"/>
        <end position="325"/>
    </location>
</feature>
<proteinExistence type="predicted"/>
<gene>
    <name evidence="2" type="ORF">BEMITA_LOCUS11867</name>
</gene>
<keyword evidence="1" id="KW-0472">Membrane</keyword>
<protein>
    <recommendedName>
        <fullName evidence="4">Odorant receptor</fullName>
    </recommendedName>
</protein>
<accession>A0A9P0ALT1</accession>
<dbReference type="EMBL" id="OU963868">
    <property type="protein sequence ID" value="CAH0393466.1"/>
    <property type="molecule type" value="Genomic_DNA"/>
</dbReference>
<keyword evidence="1" id="KW-1133">Transmembrane helix</keyword>
<name>A0A9P0ALT1_BEMTA</name>
<reference evidence="2" key="1">
    <citation type="submission" date="2021-12" db="EMBL/GenBank/DDBJ databases">
        <authorList>
            <person name="King R."/>
        </authorList>
    </citation>
    <scope>NUCLEOTIDE SEQUENCE</scope>
</reference>
<feature type="transmembrane region" description="Helical" evidence="1">
    <location>
        <begin position="140"/>
        <end position="158"/>
    </location>
</feature>
<feature type="transmembrane region" description="Helical" evidence="1">
    <location>
        <begin position="277"/>
        <end position="296"/>
    </location>
</feature>
<keyword evidence="1" id="KW-0812">Transmembrane</keyword>
<dbReference type="AlphaFoldDB" id="A0A9P0ALT1"/>
<evidence type="ECO:0000313" key="2">
    <source>
        <dbReference type="EMBL" id="CAH0393466.1"/>
    </source>
</evidence>
<evidence type="ECO:0000313" key="3">
    <source>
        <dbReference type="Proteomes" id="UP001152759"/>
    </source>
</evidence>
<evidence type="ECO:0000256" key="1">
    <source>
        <dbReference type="SAM" id="Phobius"/>
    </source>
</evidence>
<feature type="transmembrane region" description="Helical" evidence="1">
    <location>
        <begin position="39"/>
        <end position="63"/>
    </location>
</feature>